<feature type="transmembrane region" description="Helical" evidence="2">
    <location>
        <begin position="37"/>
        <end position="59"/>
    </location>
</feature>
<feature type="compositionally biased region" description="Polar residues" evidence="1">
    <location>
        <begin position="1"/>
        <end position="10"/>
    </location>
</feature>
<keyword evidence="4" id="KW-1185">Reference proteome</keyword>
<keyword evidence="2" id="KW-1133">Transmembrane helix</keyword>
<proteinExistence type="predicted"/>
<evidence type="ECO:0000256" key="1">
    <source>
        <dbReference type="SAM" id="MobiDB-lite"/>
    </source>
</evidence>
<organism evidence="3 4">
    <name type="scientific">Pleomassaria siparia CBS 279.74</name>
    <dbReference type="NCBI Taxonomy" id="1314801"/>
    <lineage>
        <taxon>Eukaryota</taxon>
        <taxon>Fungi</taxon>
        <taxon>Dikarya</taxon>
        <taxon>Ascomycota</taxon>
        <taxon>Pezizomycotina</taxon>
        <taxon>Dothideomycetes</taxon>
        <taxon>Pleosporomycetidae</taxon>
        <taxon>Pleosporales</taxon>
        <taxon>Pleomassariaceae</taxon>
        <taxon>Pleomassaria</taxon>
    </lineage>
</organism>
<keyword evidence="2" id="KW-0472">Membrane</keyword>
<dbReference type="AlphaFoldDB" id="A0A6G1KC60"/>
<accession>A0A6G1KC60</accession>
<dbReference type="Proteomes" id="UP000799428">
    <property type="component" value="Unassembled WGS sequence"/>
</dbReference>
<feature type="compositionally biased region" description="Basic and acidic residues" evidence="1">
    <location>
        <begin position="11"/>
        <end position="29"/>
    </location>
</feature>
<gene>
    <name evidence="3" type="ORF">K504DRAFT_466811</name>
</gene>
<reference evidence="3" key="1">
    <citation type="journal article" date="2020" name="Stud. Mycol.">
        <title>101 Dothideomycetes genomes: a test case for predicting lifestyles and emergence of pathogens.</title>
        <authorList>
            <person name="Haridas S."/>
            <person name="Albert R."/>
            <person name="Binder M."/>
            <person name="Bloem J."/>
            <person name="Labutti K."/>
            <person name="Salamov A."/>
            <person name="Andreopoulos B."/>
            <person name="Baker S."/>
            <person name="Barry K."/>
            <person name="Bills G."/>
            <person name="Bluhm B."/>
            <person name="Cannon C."/>
            <person name="Castanera R."/>
            <person name="Culley D."/>
            <person name="Daum C."/>
            <person name="Ezra D."/>
            <person name="Gonzalez J."/>
            <person name="Henrissat B."/>
            <person name="Kuo A."/>
            <person name="Liang C."/>
            <person name="Lipzen A."/>
            <person name="Lutzoni F."/>
            <person name="Magnuson J."/>
            <person name="Mondo S."/>
            <person name="Nolan M."/>
            <person name="Ohm R."/>
            <person name="Pangilinan J."/>
            <person name="Park H.-J."/>
            <person name="Ramirez L."/>
            <person name="Alfaro M."/>
            <person name="Sun H."/>
            <person name="Tritt A."/>
            <person name="Yoshinaga Y."/>
            <person name="Zwiers L.-H."/>
            <person name="Turgeon B."/>
            <person name="Goodwin S."/>
            <person name="Spatafora J."/>
            <person name="Crous P."/>
            <person name="Grigoriev I."/>
        </authorList>
    </citation>
    <scope>NUCLEOTIDE SEQUENCE</scope>
    <source>
        <strain evidence="3">CBS 279.74</strain>
    </source>
</reference>
<evidence type="ECO:0000313" key="4">
    <source>
        <dbReference type="Proteomes" id="UP000799428"/>
    </source>
</evidence>
<sequence>MHIRGVQNTLGRKERNEQGKAGKKEAKSEQVSEINGLAFVASITLSIYPPFYSWGIFWVGRKRT</sequence>
<evidence type="ECO:0000256" key="2">
    <source>
        <dbReference type="SAM" id="Phobius"/>
    </source>
</evidence>
<evidence type="ECO:0000313" key="3">
    <source>
        <dbReference type="EMBL" id="KAF2710404.1"/>
    </source>
</evidence>
<feature type="region of interest" description="Disordered" evidence="1">
    <location>
        <begin position="1"/>
        <end position="29"/>
    </location>
</feature>
<protein>
    <submittedName>
        <fullName evidence="3">Uncharacterized protein</fullName>
    </submittedName>
</protein>
<name>A0A6G1KC60_9PLEO</name>
<keyword evidence="2" id="KW-0812">Transmembrane</keyword>
<dbReference type="EMBL" id="MU005769">
    <property type="protein sequence ID" value="KAF2710404.1"/>
    <property type="molecule type" value="Genomic_DNA"/>
</dbReference>